<dbReference type="InterPro" id="IPR027417">
    <property type="entry name" value="P-loop_NTPase"/>
</dbReference>
<accession>A0A857C2Y0</accession>
<dbReference type="AlphaFoldDB" id="A0A857C2Y0"/>
<evidence type="ECO:0000313" key="2">
    <source>
        <dbReference type="Proteomes" id="UP000435648"/>
    </source>
</evidence>
<dbReference type="Gene3D" id="3.40.50.300">
    <property type="entry name" value="P-loop containing nucleotide triphosphate hydrolases"/>
    <property type="match status" value="1"/>
</dbReference>
<evidence type="ECO:0000313" key="1">
    <source>
        <dbReference type="EMBL" id="QGZ33229.1"/>
    </source>
</evidence>
<gene>
    <name evidence="1" type="ORF">GH266_01125</name>
</gene>
<dbReference type="EMBL" id="CP046908">
    <property type="protein sequence ID" value="QGZ33229.1"/>
    <property type="molecule type" value="Genomic_DNA"/>
</dbReference>
<dbReference type="OrthoDB" id="9779418at2"/>
<dbReference type="KEGG" id="siw:GH266_01125"/>
<dbReference type="GO" id="GO:0016740">
    <property type="term" value="F:transferase activity"/>
    <property type="evidence" value="ECO:0007669"/>
    <property type="project" value="UniProtKB-KW"/>
</dbReference>
<protein>
    <submittedName>
        <fullName evidence="1">Sulfotransferase family protein</fullName>
    </submittedName>
</protein>
<reference evidence="1 2" key="1">
    <citation type="submission" date="2019-12" db="EMBL/GenBank/DDBJ databases">
        <title>The genome of Stappia indica PHM037.</title>
        <authorList>
            <person name="Kacar D."/>
            <person name="Galan B."/>
            <person name="Canedo L."/>
            <person name="Rodriguez P."/>
            <person name="de la Calle F."/>
            <person name="Garcia J.L."/>
        </authorList>
    </citation>
    <scope>NUCLEOTIDE SEQUENCE [LARGE SCALE GENOMIC DNA]</scope>
    <source>
        <strain evidence="1 2">PHM037</strain>
    </source>
</reference>
<organism evidence="1 2">
    <name type="scientific">Stappia indica</name>
    <dbReference type="NCBI Taxonomy" id="538381"/>
    <lineage>
        <taxon>Bacteria</taxon>
        <taxon>Pseudomonadati</taxon>
        <taxon>Pseudomonadota</taxon>
        <taxon>Alphaproteobacteria</taxon>
        <taxon>Hyphomicrobiales</taxon>
        <taxon>Stappiaceae</taxon>
        <taxon>Stappia</taxon>
    </lineage>
</organism>
<dbReference type="Proteomes" id="UP000435648">
    <property type="component" value="Chromosome"/>
</dbReference>
<keyword evidence="1" id="KW-0808">Transferase</keyword>
<dbReference type="SUPFAM" id="SSF52540">
    <property type="entry name" value="P-loop containing nucleoside triphosphate hydrolases"/>
    <property type="match status" value="1"/>
</dbReference>
<dbReference type="RefSeq" id="WP_158192254.1">
    <property type="nucleotide sequence ID" value="NZ_CP046908.1"/>
</dbReference>
<proteinExistence type="predicted"/>
<sequence length="192" mass="20458">MAGQAPDIVIVSGLPRSGTSMMMRMLAAGGLDLLVDEQRQPDSHNPYGYFEFAPVRRIAIDHAWLDQARGKAVKVVVPLLMRLPARARCKVVLMHRDLEATARSQGRMIAAAGGDPGAPEDWTAPLAALQQEAQDWCARLGPGRTLAVSYEDCLRDPPAAAGRVAAFVAPDLPFPPDTAAMAAAVALPRPSV</sequence>
<dbReference type="Pfam" id="PF13469">
    <property type="entry name" value="Sulfotransfer_3"/>
    <property type="match status" value="1"/>
</dbReference>
<name>A0A857C2Y0_9HYPH</name>